<evidence type="ECO:0000313" key="2">
    <source>
        <dbReference type="EMBL" id="THU84655.1"/>
    </source>
</evidence>
<keyword evidence="1" id="KW-0732">Signal</keyword>
<evidence type="ECO:0000313" key="3">
    <source>
        <dbReference type="Proteomes" id="UP000297245"/>
    </source>
</evidence>
<keyword evidence="3" id="KW-1185">Reference proteome</keyword>
<reference evidence="2 3" key="1">
    <citation type="journal article" date="2019" name="Nat. Ecol. Evol.">
        <title>Megaphylogeny resolves global patterns of mushroom evolution.</title>
        <authorList>
            <person name="Varga T."/>
            <person name="Krizsan K."/>
            <person name="Foldi C."/>
            <person name="Dima B."/>
            <person name="Sanchez-Garcia M."/>
            <person name="Sanchez-Ramirez S."/>
            <person name="Szollosi G.J."/>
            <person name="Szarkandi J.G."/>
            <person name="Papp V."/>
            <person name="Albert L."/>
            <person name="Andreopoulos W."/>
            <person name="Angelini C."/>
            <person name="Antonin V."/>
            <person name="Barry K.W."/>
            <person name="Bougher N.L."/>
            <person name="Buchanan P."/>
            <person name="Buyck B."/>
            <person name="Bense V."/>
            <person name="Catcheside P."/>
            <person name="Chovatia M."/>
            <person name="Cooper J."/>
            <person name="Damon W."/>
            <person name="Desjardin D."/>
            <person name="Finy P."/>
            <person name="Geml J."/>
            <person name="Haridas S."/>
            <person name="Hughes K."/>
            <person name="Justo A."/>
            <person name="Karasinski D."/>
            <person name="Kautmanova I."/>
            <person name="Kiss B."/>
            <person name="Kocsube S."/>
            <person name="Kotiranta H."/>
            <person name="LaButti K.M."/>
            <person name="Lechner B.E."/>
            <person name="Liimatainen K."/>
            <person name="Lipzen A."/>
            <person name="Lukacs Z."/>
            <person name="Mihaltcheva S."/>
            <person name="Morgado L.N."/>
            <person name="Niskanen T."/>
            <person name="Noordeloos M.E."/>
            <person name="Ohm R.A."/>
            <person name="Ortiz-Santana B."/>
            <person name="Ovrebo C."/>
            <person name="Racz N."/>
            <person name="Riley R."/>
            <person name="Savchenko A."/>
            <person name="Shiryaev A."/>
            <person name="Soop K."/>
            <person name="Spirin V."/>
            <person name="Szebenyi C."/>
            <person name="Tomsovsky M."/>
            <person name="Tulloss R.E."/>
            <person name="Uehling J."/>
            <person name="Grigoriev I.V."/>
            <person name="Vagvolgyi C."/>
            <person name="Papp T."/>
            <person name="Martin F.M."/>
            <person name="Miettinen O."/>
            <person name="Hibbett D.S."/>
            <person name="Nagy L.G."/>
        </authorList>
    </citation>
    <scope>NUCLEOTIDE SEQUENCE [LARGE SCALE GENOMIC DNA]</scope>
    <source>
        <strain evidence="2 3">CBS 962.96</strain>
    </source>
</reference>
<gene>
    <name evidence="2" type="ORF">K435DRAFT_870069</name>
</gene>
<accession>A0A4V4HCT9</accession>
<dbReference type="AlphaFoldDB" id="A0A4V4HCT9"/>
<dbReference type="EMBL" id="ML179587">
    <property type="protein sequence ID" value="THU84655.1"/>
    <property type="molecule type" value="Genomic_DNA"/>
</dbReference>
<proteinExistence type="predicted"/>
<evidence type="ECO:0000256" key="1">
    <source>
        <dbReference type="SAM" id="SignalP"/>
    </source>
</evidence>
<feature type="signal peptide" evidence="1">
    <location>
        <begin position="1"/>
        <end position="25"/>
    </location>
</feature>
<sequence length="160" mass="17798">MRVQGLLTAGLPATLFFSLCTFVSSTNVQLNGSIKSMGVTNRFSNIFSDIHIRSTEEEDDPSKFWDNASQFGDEIIAYTNLLISSITHEFSFISKDINSLKSTINSTVTSPGLQALRTQLQSRSLELRYSLSNLSKSPFDFRILDADLQLNNSSNPFSID</sequence>
<organism evidence="2 3">
    <name type="scientific">Dendrothele bispora (strain CBS 962.96)</name>
    <dbReference type="NCBI Taxonomy" id="1314807"/>
    <lineage>
        <taxon>Eukaryota</taxon>
        <taxon>Fungi</taxon>
        <taxon>Dikarya</taxon>
        <taxon>Basidiomycota</taxon>
        <taxon>Agaricomycotina</taxon>
        <taxon>Agaricomycetes</taxon>
        <taxon>Agaricomycetidae</taxon>
        <taxon>Agaricales</taxon>
        <taxon>Agaricales incertae sedis</taxon>
        <taxon>Dendrothele</taxon>
    </lineage>
</organism>
<dbReference type="Proteomes" id="UP000297245">
    <property type="component" value="Unassembled WGS sequence"/>
</dbReference>
<protein>
    <submittedName>
        <fullName evidence="2">Uncharacterized protein</fullName>
    </submittedName>
</protein>
<name>A0A4V4HCT9_DENBC</name>
<feature type="chain" id="PRO_5020545949" evidence="1">
    <location>
        <begin position="26"/>
        <end position="160"/>
    </location>
</feature>